<reference evidence="4 5" key="1">
    <citation type="submission" date="2015-07" db="EMBL/GenBank/DDBJ databases">
        <title>Isolation and Genomic Characterization of a Novel Halophilic Metal-Reducing Deltaproteobacterium from the Deep Subsurface.</title>
        <authorList>
            <person name="Badalamenti J.P."/>
            <person name="Summers Z.M."/>
            <person name="Gralnick J.A."/>
            <person name="Bond D.R."/>
        </authorList>
    </citation>
    <scope>NUCLEOTIDE SEQUENCE [LARGE SCALE GENOMIC DNA]</scope>
    <source>
        <strain evidence="4 5">WTL</strain>
    </source>
</reference>
<dbReference type="PANTHER" id="PTHR43353:SF5">
    <property type="entry name" value="SUCCINATE-SEMIALDEHYDE DEHYDROGENASE, MITOCHONDRIAL"/>
    <property type="match status" value="1"/>
</dbReference>
<dbReference type="RefSeq" id="WP_053549502.1">
    <property type="nucleotide sequence ID" value="NZ_CP010802.1"/>
</dbReference>
<sequence>MSPSTERSPIRFPAASEIPASHRLPPDLLQDEYLVDGQLRRWDGPFGEAFSPVLLKSAEGLLPHRLGRFPLLDAAAARSALDAAKKAYGQGRGRWPTMGVSERIAHVADFLARFRACRDEVVRLLMWEVGKSLTDSRKEFDRTAAYIVDTIEALKDLDRDSSRLVIREGVIGQTRRGPLGVVLCMGPFNYPLNETFTTLIPALIMGNTVVFKPPRLGVMLYQPLLKAFRDAFPPGVVNTVCGEGRTVVGPLMASGDIDVLAFIGSSQAADALKKAHPAPHRLRGVLGMGAKNPAIVLADADLELTVRECILGSLSFNGQRCTAIKIIFVQRPLLPAFLEAFGKAVAALHAGMPWEEGVFITPLPEPNKPAYLAELVADAEGLGARVINPGGGEICGSYFAPAVLSPVDSRMRLYHEEQFGPVVPIVPFDDIEEAIRYVVESNFGQQLSLFGSNPQTLSQLIDPLVNQVCRLNLNSQCQRGPDTFPFTGRKGSAEGTLSVSDALRAFSIRTLVAAKDEELNRELIRRITREGNSKFLSTDFLL</sequence>
<proteinExistence type="inferred from homology"/>
<dbReference type="InterPro" id="IPR016161">
    <property type="entry name" value="Ald_DH/histidinol_DH"/>
</dbReference>
<dbReference type="OrthoDB" id="9762436at2"/>
<dbReference type="Gene3D" id="3.40.605.10">
    <property type="entry name" value="Aldehyde Dehydrogenase, Chain A, domain 1"/>
    <property type="match status" value="1"/>
</dbReference>
<dbReference type="InterPro" id="IPR016163">
    <property type="entry name" value="Ald_DH_C"/>
</dbReference>
<protein>
    <submittedName>
        <fullName evidence="4">Aldehyde dehydrogenase</fullName>
    </submittedName>
</protein>
<evidence type="ECO:0000313" key="4">
    <source>
        <dbReference type="EMBL" id="ALC15278.1"/>
    </source>
</evidence>
<accession>A0A0M4CUP9</accession>
<evidence type="ECO:0000313" key="5">
    <source>
        <dbReference type="Proteomes" id="UP000057158"/>
    </source>
</evidence>
<dbReference type="InterPro" id="IPR016160">
    <property type="entry name" value="Ald_DH_CS_CYS"/>
</dbReference>
<dbReference type="PANTHER" id="PTHR43353">
    <property type="entry name" value="SUCCINATE-SEMIALDEHYDE DEHYDROGENASE, MITOCHONDRIAL"/>
    <property type="match status" value="1"/>
</dbReference>
<dbReference type="EMBL" id="CP010802">
    <property type="protein sequence ID" value="ALC15278.1"/>
    <property type="molecule type" value="Genomic_DNA"/>
</dbReference>
<dbReference type="SUPFAM" id="SSF53720">
    <property type="entry name" value="ALDH-like"/>
    <property type="match status" value="1"/>
</dbReference>
<comment type="similarity">
    <text evidence="1">Belongs to the aldehyde dehydrogenase family.</text>
</comment>
<dbReference type="InterPro" id="IPR050740">
    <property type="entry name" value="Aldehyde_DH_Superfamily"/>
</dbReference>
<dbReference type="PATRIC" id="fig|1603606.3.peg.528"/>
<organism evidence="4 5">
    <name type="scientific">Desulfuromonas soudanensis</name>
    <dbReference type="NCBI Taxonomy" id="1603606"/>
    <lineage>
        <taxon>Bacteria</taxon>
        <taxon>Pseudomonadati</taxon>
        <taxon>Thermodesulfobacteriota</taxon>
        <taxon>Desulfuromonadia</taxon>
        <taxon>Desulfuromonadales</taxon>
        <taxon>Desulfuromonadaceae</taxon>
        <taxon>Desulfuromonas</taxon>
    </lineage>
</organism>
<feature type="domain" description="Aldehyde dehydrogenase" evidence="3">
    <location>
        <begin position="66"/>
        <end position="507"/>
    </location>
</feature>
<dbReference type="KEGG" id="des:DSOUD_0487"/>
<dbReference type="InterPro" id="IPR015590">
    <property type="entry name" value="Aldehyde_DH_dom"/>
</dbReference>
<dbReference type="AlphaFoldDB" id="A0A0M4CUP9"/>
<dbReference type="GO" id="GO:0016620">
    <property type="term" value="F:oxidoreductase activity, acting on the aldehyde or oxo group of donors, NAD or NADP as acceptor"/>
    <property type="evidence" value="ECO:0007669"/>
    <property type="project" value="InterPro"/>
</dbReference>
<name>A0A0M4CUP9_9BACT</name>
<evidence type="ECO:0000259" key="3">
    <source>
        <dbReference type="Pfam" id="PF00171"/>
    </source>
</evidence>
<gene>
    <name evidence="4" type="ORF">DSOUD_0487</name>
</gene>
<keyword evidence="5" id="KW-1185">Reference proteome</keyword>
<dbReference type="CDD" id="cd07082">
    <property type="entry name" value="ALDH_F11_NP-GAPDH"/>
    <property type="match status" value="1"/>
</dbReference>
<dbReference type="Proteomes" id="UP000057158">
    <property type="component" value="Chromosome"/>
</dbReference>
<dbReference type="Gene3D" id="3.40.309.10">
    <property type="entry name" value="Aldehyde Dehydrogenase, Chain A, domain 2"/>
    <property type="match status" value="1"/>
</dbReference>
<dbReference type="PROSITE" id="PS00070">
    <property type="entry name" value="ALDEHYDE_DEHYDR_CYS"/>
    <property type="match status" value="1"/>
</dbReference>
<dbReference type="Pfam" id="PF00171">
    <property type="entry name" value="Aldedh"/>
    <property type="match status" value="1"/>
</dbReference>
<dbReference type="STRING" id="1603606.DSOUD_0487"/>
<dbReference type="InterPro" id="IPR016162">
    <property type="entry name" value="Ald_DH_N"/>
</dbReference>
<evidence type="ECO:0000256" key="2">
    <source>
        <dbReference type="ARBA" id="ARBA00023002"/>
    </source>
</evidence>
<keyword evidence="2" id="KW-0560">Oxidoreductase</keyword>
<evidence type="ECO:0000256" key="1">
    <source>
        <dbReference type="ARBA" id="ARBA00009986"/>
    </source>
</evidence>